<keyword evidence="3" id="KW-1015">Disulfide bond</keyword>
<comment type="catalytic activity">
    <reaction evidence="3">
        <text>an L-aminoacyl-L-amino acid + H2O = 2 an L-alpha-amino acid</text>
        <dbReference type="Rhea" id="RHEA:48940"/>
        <dbReference type="ChEBI" id="CHEBI:15377"/>
        <dbReference type="ChEBI" id="CHEBI:59869"/>
        <dbReference type="ChEBI" id="CHEBI:77460"/>
        <dbReference type="EC" id="3.4.13.19"/>
    </reaction>
</comment>
<comment type="similarity">
    <text evidence="3">Belongs to the metallo-dependent hydrolases superfamily. Peptidase M19 family.</text>
</comment>
<keyword evidence="3" id="KW-0645">Protease</keyword>
<dbReference type="Gene3D" id="3.20.20.140">
    <property type="entry name" value="Metal-dependent hydrolases"/>
    <property type="match status" value="1"/>
</dbReference>
<accession>A0A7J8C6V3</accession>
<keyword evidence="3" id="KW-0482">Metalloprotease</keyword>
<keyword evidence="3" id="KW-0479">Metal-binding</keyword>
<evidence type="ECO:0000256" key="1">
    <source>
        <dbReference type="ARBA" id="ARBA00004589"/>
    </source>
</evidence>
<dbReference type="GO" id="GO:0070573">
    <property type="term" value="F:metallodipeptidase activity"/>
    <property type="evidence" value="ECO:0007669"/>
    <property type="project" value="InterPro"/>
</dbReference>
<feature type="region of interest" description="Disordered" evidence="4">
    <location>
        <begin position="32"/>
        <end position="84"/>
    </location>
</feature>
<keyword evidence="6" id="KW-1185">Reference proteome</keyword>
<dbReference type="Proteomes" id="UP000550707">
    <property type="component" value="Unassembled WGS sequence"/>
</dbReference>
<evidence type="ECO:0000313" key="6">
    <source>
        <dbReference type="Proteomes" id="UP000550707"/>
    </source>
</evidence>
<comment type="subunit">
    <text evidence="3">Homodimer; disulfide-linked.</text>
</comment>
<feature type="compositionally biased region" description="Polar residues" evidence="4">
    <location>
        <begin position="32"/>
        <end position="44"/>
    </location>
</feature>
<dbReference type="GO" id="GO:0046872">
    <property type="term" value="F:metal ion binding"/>
    <property type="evidence" value="ECO:0007669"/>
    <property type="project" value="UniProtKB-UniRule"/>
</dbReference>
<sequence>MQPTGLECPRMLGWQPLLLLLLLLQPVTCAQTTPGAPSTPTALGTPSVLPTPGTPSAPSRPGVPSDSTVPGTAGAPTSEGTLSTPNLRELAQALMRDFPLVDGHNDMPLVLRQFYRNRLQDVNLHNFSHGQTSLDRLRDGLVGAQFWSAYVPCQTQERDALRLTLEQIDLIHRMCASYSELELVTSVKALNSTRKLACLIGVEGGHSLDSSLSVLRTFYMLGVRYLTLTHTCNTPWAESSAKSIHPFYNHVSGLTSFGETLWHDGPWKCHRHL</sequence>
<feature type="signal peptide" evidence="3">
    <location>
        <begin position="1"/>
        <end position="29"/>
    </location>
</feature>
<evidence type="ECO:0000256" key="2">
    <source>
        <dbReference type="ARBA" id="ARBA00022622"/>
    </source>
</evidence>
<evidence type="ECO:0000256" key="4">
    <source>
        <dbReference type="SAM" id="MobiDB-lite"/>
    </source>
</evidence>
<organism evidence="5 6">
    <name type="scientific">Molossus molossus</name>
    <name type="common">Pallas' mastiff bat</name>
    <name type="synonym">Vespertilio molossus</name>
    <dbReference type="NCBI Taxonomy" id="27622"/>
    <lineage>
        <taxon>Eukaryota</taxon>
        <taxon>Metazoa</taxon>
        <taxon>Chordata</taxon>
        <taxon>Craniata</taxon>
        <taxon>Vertebrata</taxon>
        <taxon>Euteleostomi</taxon>
        <taxon>Mammalia</taxon>
        <taxon>Eutheria</taxon>
        <taxon>Laurasiatheria</taxon>
        <taxon>Chiroptera</taxon>
        <taxon>Yangochiroptera</taxon>
        <taxon>Molossidae</taxon>
        <taxon>Molossus</taxon>
    </lineage>
</organism>
<keyword evidence="2 3" id="KW-0336">GPI-anchor</keyword>
<dbReference type="InterPro" id="IPR008257">
    <property type="entry name" value="Pept_M19"/>
</dbReference>
<dbReference type="PANTHER" id="PTHR10443">
    <property type="entry name" value="MICROSOMAL DIPEPTIDASE"/>
    <property type="match status" value="1"/>
</dbReference>
<dbReference type="InterPro" id="IPR000180">
    <property type="entry name" value="Dipep_AS"/>
</dbReference>
<dbReference type="PROSITE" id="PS00869">
    <property type="entry name" value="RENAL_DIPEPTIDASE_1"/>
    <property type="match status" value="1"/>
</dbReference>
<keyword evidence="3" id="KW-0732">Signal</keyword>
<gene>
    <name evidence="5" type="ORF">HJG59_004088</name>
</gene>
<dbReference type="Pfam" id="PF01244">
    <property type="entry name" value="Peptidase_M19"/>
    <property type="match status" value="1"/>
</dbReference>
<comment type="subcellular location">
    <subcellularLocation>
        <location evidence="1 3">Membrane</location>
        <topology evidence="1 3">Lipid-anchor</topology>
        <topology evidence="1 3">GPI-anchor</topology>
    </subcellularLocation>
</comment>
<protein>
    <recommendedName>
        <fullName evidence="3">Dipeptidase</fullName>
        <ecNumber evidence="3">3.4.13.19</ecNumber>
    </recommendedName>
</protein>
<name>A0A7J8C6V3_MOLMO</name>
<keyword evidence="2 3" id="KW-0325">Glycoprotein</keyword>
<proteinExistence type="inferred from homology"/>
<dbReference type="InterPro" id="IPR032466">
    <property type="entry name" value="Metal_Hydrolase"/>
</dbReference>
<dbReference type="EMBL" id="JACASF010000021">
    <property type="protein sequence ID" value="KAF6406608.1"/>
    <property type="molecule type" value="Genomic_DNA"/>
</dbReference>
<keyword evidence="2 3" id="KW-0449">Lipoprotein</keyword>
<keyword evidence="3" id="KW-0224">Dipeptidase</keyword>
<keyword evidence="3" id="KW-0378">Hydrolase</keyword>
<comment type="caution">
    <text evidence="5">The sequence shown here is derived from an EMBL/GenBank/DDBJ whole genome shotgun (WGS) entry which is preliminary data.</text>
</comment>
<evidence type="ECO:0000256" key="3">
    <source>
        <dbReference type="RuleBase" id="RU341113"/>
    </source>
</evidence>
<dbReference type="SUPFAM" id="SSF51556">
    <property type="entry name" value="Metallo-dependent hydrolases"/>
    <property type="match status" value="1"/>
</dbReference>
<dbReference type="AlphaFoldDB" id="A0A7J8C6V3"/>
<comment type="cofactor">
    <cofactor evidence="3">
        <name>Zn(2+)</name>
        <dbReference type="ChEBI" id="CHEBI:29105"/>
    </cofactor>
</comment>
<dbReference type="EC" id="3.4.13.19" evidence="3"/>
<dbReference type="PROSITE" id="PS51365">
    <property type="entry name" value="RENAL_DIPEPTIDASE_2"/>
    <property type="match status" value="1"/>
</dbReference>
<feature type="chain" id="PRO_5036518925" description="Dipeptidase" evidence="3">
    <location>
        <begin position="30"/>
        <end position="273"/>
    </location>
</feature>
<reference evidence="5 6" key="1">
    <citation type="journal article" date="2020" name="Nature">
        <title>Six reference-quality genomes reveal evolution of bat adaptations.</title>
        <authorList>
            <person name="Jebb D."/>
            <person name="Huang Z."/>
            <person name="Pippel M."/>
            <person name="Hughes G.M."/>
            <person name="Lavrichenko K."/>
            <person name="Devanna P."/>
            <person name="Winkler S."/>
            <person name="Jermiin L.S."/>
            <person name="Skirmuntt E.C."/>
            <person name="Katzourakis A."/>
            <person name="Burkitt-Gray L."/>
            <person name="Ray D.A."/>
            <person name="Sullivan K.A.M."/>
            <person name="Roscito J.G."/>
            <person name="Kirilenko B.M."/>
            <person name="Davalos L.M."/>
            <person name="Corthals A.P."/>
            <person name="Power M.L."/>
            <person name="Jones G."/>
            <person name="Ransome R.D."/>
            <person name="Dechmann D.K.N."/>
            <person name="Locatelli A.G."/>
            <person name="Puechmaille S.J."/>
            <person name="Fedrigo O."/>
            <person name="Jarvis E.D."/>
            <person name="Hiller M."/>
            <person name="Vernes S.C."/>
            <person name="Myers E.W."/>
            <person name="Teeling E.C."/>
        </authorList>
    </citation>
    <scope>NUCLEOTIDE SEQUENCE [LARGE SCALE GENOMIC DNA]</scope>
    <source>
        <strain evidence="5">MMolMol1</strain>
        <tissue evidence="5">Muscle</tissue>
    </source>
</reference>
<dbReference type="GO" id="GO:0098552">
    <property type="term" value="C:side of membrane"/>
    <property type="evidence" value="ECO:0007669"/>
    <property type="project" value="UniProtKB-KW"/>
</dbReference>
<dbReference type="PANTHER" id="PTHR10443:SF9">
    <property type="entry name" value="DIPEPTIDASE 2"/>
    <property type="match status" value="1"/>
</dbReference>
<keyword evidence="3" id="KW-0862">Zinc</keyword>
<keyword evidence="2 3" id="KW-0472">Membrane</keyword>
<dbReference type="GO" id="GO:0006508">
    <property type="term" value="P:proteolysis"/>
    <property type="evidence" value="ECO:0007669"/>
    <property type="project" value="UniProtKB-KW"/>
</dbReference>
<evidence type="ECO:0000313" key="5">
    <source>
        <dbReference type="EMBL" id="KAF6406608.1"/>
    </source>
</evidence>